<dbReference type="EMBL" id="OX459959">
    <property type="protein sequence ID" value="CAI9164554.1"/>
    <property type="molecule type" value="Genomic_DNA"/>
</dbReference>
<keyword evidence="3" id="KW-1185">Reference proteome</keyword>
<proteinExistence type="predicted"/>
<evidence type="ECO:0000256" key="1">
    <source>
        <dbReference type="SAM" id="MobiDB-lite"/>
    </source>
</evidence>
<organism evidence="2 3">
    <name type="scientific">Rangifer tarandus platyrhynchus</name>
    <name type="common">Svalbard reindeer</name>
    <dbReference type="NCBI Taxonomy" id="3082113"/>
    <lineage>
        <taxon>Eukaryota</taxon>
        <taxon>Metazoa</taxon>
        <taxon>Chordata</taxon>
        <taxon>Craniata</taxon>
        <taxon>Vertebrata</taxon>
        <taxon>Euteleostomi</taxon>
        <taxon>Mammalia</taxon>
        <taxon>Eutheria</taxon>
        <taxon>Laurasiatheria</taxon>
        <taxon>Artiodactyla</taxon>
        <taxon>Ruminantia</taxon>
        <taxon>Pecora</taxon>
        <taxon>Cervidae</taxon>
        <taxon>Odocoileinae</taxon>
        <taxon>Rangifer</taxon>
    </lineage>
</organism>
<dbReference type="Proteomes" id="UP001176941">
    <property type="component" value="Chromosome 23"/>
</dbReference>
<feature type="compositionally biased region" description="Basic residues" evidence="1">
    <location>
        <begin position="264"/>
        <end position="274"/>
    </location>
</feature>
<feature type="compositionally biased region" description="Low complexity" evidence="1">
    <location>
        <begin position="13"/>
        <end position="27"/>
    </location>
</feature>
<evidence type="ECO:0000313" key="3">
    <source>
        <dbReference type="Proteomes" id="UP001176941"/>
    </source>
</evidence>
<name>A0ABN8YSS3_RANTA</name>
<feature type="region of interest" description="Disordered" evidence="1">
    <location>
        <begin position="1"/>
        <end position="274"/>
    </location>
</feature>
<gene>
    <name evidence="2" type="ORF">MRATA1EN1_LOCUS13516</name>
</gene>
<accession>A0ABN8YSS3</accession>
<protein>
    <submittedName>
        <fullName evidence="2">Uncharacterized protein</fullName>
    </submittedName>
</protein>
<evidence type="ECO:0000313" key="2">
    <source>
        <dbReference type="EMBL" id="CAI9164554.1"/>
    </source>
</evidence>
<feature type="compositionally biased region" description="Low complexity" evidence="1">
    <location>
        <begin position="36"/>
        <end position="45"/>
    </location>
</feature>
<feature type="compositionally biased region" description="Gly residues" evidence="1">
    <location>
        <begin position="49"/>
        <end position="63"/>
    </location>
</feature>
<feature type="compositionally biased region" description="Low complexity" evidence="1">
    <location>
        <begin position="152"/>
        <end position="184"/>
    </location>
</feature>
<sequence>MGRERGTLAHTQPAAAAREPLGPAAGQRPPPPPGLLSPLLGVPPREGAEQGGAGAAAGAGAAGGRRARAGLPDLGARFRLLERSGRGSRSRCQRSPPARPPAGRSRASFPGGRSAAALPPPSFPRPPRRTARVPFFPGPELREPASPRASQRRGPPLAATAAASRSALGRENGAAGRAGATAPGAPLPPGGEGSTAAPSARSSLGGAPRTPRQRRHCGGRAERAPGRFFSFPSPVPGPDRPAPLCERRPVPSSVRRPSRAGLIRIRRLRPPGCL</sequence>
<reference evidence="2" key="1">
    <citation type="submission" date="2023-04" db="EMBL/GenBank/DDBJ databases">
        <authorList>
            <consortium name="ELIXIR-Norway"/>
        </authorList>
    </citation>
    <scope>NUCLEOTIDE SEQUENCE [LARGE SCALE GENOMIC DNA]</scope>
</reference>
<feature type="compositionally biased region" description="Low complexity" evidence="1">
    <location>
        <begin position="93"/>
        <end position="117"/>
    </location>
</feature>